<evidence type="ECO:0000256" key="1">
    <source>
        <dbReference type="SAM" id="MobiDB-lite"/>
    </source>
</evidence>
<dbReference type="EMBL" id="JACYXT010000002">
    <property type="protein sequence ID" value="MBD9723084.1"/>
    <property type="molecule type" value="Genomic_DNA"/>
</dbReference>
<feature type="compositionally biased region" description="Low complexity" evidence="1">
    <location>
        <begin position="180"/>
        <end position="201"/>
    </location>
</feature>
<feature type="region of interest" description="Disordered" evidence="1">
    <location>
        <begin position="279"/>
        <end position="362"/>
    </location>
</feature>
<feature type="compositionally biased region" description="Basic and acidic residues" evidence="1">
    <location>
        <begin position="350"/>
        <end position="362"/>
    </location>
</feature>
<accession>A0A927L396</accession>
<evidence type="ECO:0000313" key="3">
    <source>
        <dbReference type="Proteomes" id="UP000661025"/>
    </source>
</evidence>
<reference evidence="2" key="1">
    <citation type="submission" date="2020-09" db="EMBL/GenBank/DDBJ databases">
        <title>Streptomyces canutascabiei sp. nov., which causes potato common scab and is distributed across the world.</title>
        <authorList>
            <person name="Nguyen H.P."/>
            <person name="Weisberg A.J."/>
            <person name="Chang J.H."/>
            <person name="Clarke C.R."/>
        </authorList>
    </citation>
    <scope>NUCLEOTIDE SEQUENCE</scope>
    <source>
        <strain evidence="2">ID-01-6.2a</strain>
    </source>
</reference>
<dbReference type="AlphaFoldDB" id="A0A927L396"/>
<protein>
    <submittedName>
        <fullName evidence="2">Uncharacterized protein</fullName>
    </submittedName>
</protein>
<feature type="compositionally biased region" description="Low complexity" evidence="1">
    <location>
        <begin position="279"/>
        <end position="292"/>
    </location>
</feature>
<organism evidence="2 3">
    <name type="scientific">Streptomyces caniscabiei</name>
    <dbReference type="NCBI Taxonomy" id="2746961"/>
    <lineage>
        <taxon>Bacteria</taxon>
        <taxon>Bacillati</taxon>
        <taxon>Actinomycetota</taxon>
        <taxon>Actinomycetes</taxon>
        <taxon>Kitasatosporales</taxon>
        <taxon>Streptomycetaceae</taxon>
        <taxon>Streptomyces</taxon>
    </lineage>
</organism>
<dbReference type="GeneID" id="79931161"/>
<feature type="compositionally biased region" description="Basic and acidic residues" evidence="1">
    <location>
        <begin position="220"/>
        <end position="229"/>
    </location>
</feature>
<dbReference type="RefSeq" id="WP_192360007.1">
    <property type="nucleotide sequence ID" value="NZ_CP119182.1"/>
</dbReference>
<proteinExistence type="predicted"/>
<gene>
    <name evidence="2" type="ORF">IHE70_07475</name>
</gene>
<sequence>MTSATPLPGAGAALRGAVGCRLVRVALLLSGLFVLGVLCGERANAADGAPTSPPPLTAVTHQALRPATGHTARPVTDHAARPVTETAVQPVPQQAVRRSVAEEALEPVVGKVVRPVFEKVVRPVTTSVVRPVTDGAAVPVTESVVVPVEDLVESVTEGLGGVTSQLPSVSLPSLPGVVPGLPDVPQSPELPNLPGLPGVPGWSTLPVESLPVGEGPQESRPTEVEKPDQVPDGVGGRDIGRDTARVSRPVAGPVPVAYGPIVVGGGAVAVPAPHRTAAAADADAGAGDQPGVRAPARQSQDGIPTGALGRHSAVDNGGPRHAESHALAALPHTPLSLVPGAPVTDAAGGTRERHREVPVFPG</sequence>
<dbReference type="Proteomes" id="UP000661025">
    <property type="component" value="Unassembled WGS sequence"/>
</dbReference>
<evidence type="ECO:0000313" key="2">
    <source>
        <dbReference type="EMBL" id="MBD9723084.1"/>
    </source>
</evidence>
<name>A0A927L396_9ACTN</name>
<comment type="caution">
    <text evidence="2">The sequence shown here is derived from an EMBL/GenBank/DDBJ whole genome shotgun (WGS) entry which is preliminary data.</text>
</comment>
<feature type="region of interest" description="Disordered" evidence="1">
    <location>
        <begin position="180"/>
        <end position="252"/>
    </location>
</feature>